<keyword evidence="4" id="KW-1185">Reference proteome</keyword>
<dbReference type="InterPro" id="IPR013538">
    <property type="entry name" value="ASHA1/2-like_C"/>
</dbReference>
<reference evidence="3" key="1">
    <citation type="submission" date="2018-03" db="EMBL/GenBank/DDBJ databases">
        <authorList>
            <person name="Nunes O.C."/>
            <person name="Lopes A.R."/>
            <person name="Froufe H."/>
            <person name="Munoz-Merida A."/>
            <person name="Barroso C."/>
            <person name="Egas C."/>
        </authorList>
    </citation>
    <scope>NUCLEOTIDE SEQUENCE</scope>
    <source>
        <strain evidence="3">ON4</strain>
    </source>
</reference>
<dbReference type="Gene3D" id="3.30.530.20">
    <property type="match status" value="1"/>
</dbReference>
<evidence type="ECO:0000313" key="3">
    <source>
        <dbReference type="EMBL" id="MDJ1370146.1"/>
    </source>
</evidence>
<organism evidence="3 4">
    <name type="scientific">Gulosibacter molinativorax</name>
    <dbReference type="NCBI Taxonomy" id="256821"/>
    <lineage>
        <taxon>Bacteria</taxon>
        <taxon>Bacillati</taxon>
        <taxon>Actinomycetota</taxon>
        <taxon>Actinomycetes</taxon>
        <taxon>Micrococcales</taxon>
        <taxon>Microbacteriaceae</taxon>
        <taxon>Gulosibacter</taxon>
    </lineage>
</organism>
<feature type="domain" description="Activator of Hsp90 ATPase homologue 1/2-like C-terminal" evidence="2">
    <location>
        <begin position="15"/>
        <end position="141"/>
    </location>
</feature>
<sequence>MPYDPSLDISIRFKVSSHDVWDAITSERDLKRWWPGFDLRLKTQDGDKIAVPAGKRFDGKARRQVKLKITKVDKREEIRLSLHSEPGDFDSELRIYITELKNKTRVRVLESGLPSNGAGHRIVAECRDGWRDVLSALSDYLDD</sequence>
<gene>
    <name evidence="3" type="ORF">C7K25_01960</name>
</gene>
<comment type="similarity">
    <text evidence="1">Belongs to the AHA1 family.</text>
</comment>
<dbReference type="SUPFAM" id="SSF55961">
    <property type="entry name" value="Bet v1-like"/>
    <property type="match status" value="1"/>
</dbReference>
<dbReference type="RefSeq" id="WP_084147284.1">
    <property type="nucleotide sequence ID" value="NZ_CP028426.1"/>
</dbReference>
<name>A0ABT7C4M3_9MICO</name>
<comment type="caution">
    <text evidence="3">The sequence shown here is derived from an EMBL/GenBank/DDBJ whole genome shotgun (WGS) entry which is preliminary data.</text>
</comment>
<dbReference type="Proteomes" id="UP001170379">
    <property type="component" value="Unassembled WGS sequence"/>
</dbReference>
<evidence type="ECO:0000259" key="2">
    <source>
        <dbReference type="Pfam" id="PF08327"/>
    </source>
</evidence>
<proteinExistence type="inferred from homology"/>
<dbReference type="CDD" id="cd07814">
    <property type="entry name" value="SRPBCC_CalC_Aha1-like"/>
    <property type="match status" value="1"/>
</dbReference>
<reference evidence="3" key="2">
    <citation type="journal article" date="2022" name="Sci. Rep.">
        <title>In silico prediction of the enzymes involved in the degradation of the herbicide molinate by Gulosibacter molinativorax ON4T.</title>
        <authorList>
            <person name="Lopes A.R."/>
            <person name="Bunin E."/>
            <person name="Viana A.T."/>
            <person name="Froufe H."/>
            <person name="Munoz-Merida A."/>
            <person name="Pinho D."/>
            <person name="Figueiredo J."/>
            <person name="Barroso C."/>
            <person name="Vaz-Moreira I."/>
            <person name="Bellanger X."/>
            <person name="Egas C."/>
            <person name="Nunes O.C."/>
        </authorList>
    </citation>
    <scope>NUCLEOTIDE SEQUENCE</scope>
    <source>
        <strain evidence="3">ON4</strain>
    </source>
</reference>
<evidence type="ECO:0000256" key="1">
    <source>
        <dbReference type="ARBA" id="ARBA00006817"/>
    </source>
</evidence>
<protein>
    <recommendedName>
        <fullName evidence="2">Activator of Hsp90 ATPase homologue 1/2-like C-terminal domain-containing protein</fullName>
    </recommendedName>
</protein>
<evidence type="ECO:0000313" key="4">
    <source>
        <dbReference type="Proteomes" id="UP001170379"/>
    </source>
</evidence>
<dbReference type="Pfam" id="PF08327">
    <property type="entry name" value="AHSA1"/>
    <property type="match status" value="1"/>
</dbReference>
<dbReference type="InterPro" id="IPR023393">
    <property type="entry name" value="START-like_dom_sf"/>
</dbReference>
<dbReference type="EMBL" id="PXVD01000003">
    <property type="protein sequence ID" value="MDJ1370146.1"/>
    <property type="molecule type" value="Genomic_DNA"/>
</dbReference>
<accession>A0ABT7C4M3</accession>